<protein>
    <submittedName>
        <fullName evidence="1">Uncharacterized protein</fullName>
    </submittedName>
</protein>
<feature type="non-terminal residue" evidence="1">
    <location>
        <position position="1"/>
    </location>
</feature>
<gene>
    <name evidence="1" type="ORF">pdam_00008349</name>
</gene>
<proteinExistence type="predicted"/>
<organism evidence="1 2">
    <name type="scientific">Pocillopora damicornis</name>
    <name type="common">Cauliflower coral</name>
    <name type="synonym">Millepora damicornis</name>
    <dbReference type="NCBI Taxonomy" id="46731"/>
    <lineage>
        <taxon>Eukaryota</taxon>
        <taxon>Metazoa</taxon>
        <taxon>Cnidaria</taxon>
        <taxon>Anthozoa</taxon>
        <taxon>Hexacorallia</taxon>
        <taxon>Scleractinia</taxon>
        <taxon>Astrocoeniina</taxon>
        <taxon>Pocilloporidae</taxon>
        <taxon>Pocillopora</taxon>
    </lineage>
</organism>
<dbReference type="EMBL" id="RCHS01002222">
    <property type="protein sequence ID" value="RMX48905.1"/>
    <property type="molecule type" value="Genomic_DNA"/>
</dbReference>
<dbReference type="Proteomes" id="UP000275408">
    <property type="component" value="Unassembled WGS sequence"/>
</dbReference>
<accession>A0A3M6U5D4</accession>
<reference evidence="1 2" key="1">
    <citation type="journal article" date="2018" name="Sci. Rep.">
        <title>Comparative analysis of the Pocillopora damicornis genome highlights role of immune system in coral evolution.</title>
        <authorList>
            <person name="Cunning R."/>
            <person name="Bay R.A."/>
            <person name="Gillette P."/>
            <person name="Baker A.C."/>
            <person name="Traylor-Knowles N."/>
        </authorList>
    </citation>
    <scope>NUCLEOTIDE SEQUENCE [LARGE SCALE GENOMIC DNA]</scope>
    <source>
        <strain evidence="1">RSMAS</strain>
        <tissue evidence="1">Whole animal</tissue>
    </source>
</reference>
<sequence length="60" mass="6726">ILSIEKTVKFFRCSFSLEQSISTSLAATGDISVSLPVDLTRRSNLLITRARAQMTQYRCT</sequence>
<comment type="caution">
    <text evidence="1">The sequence shown here is derived from an EMBL/GenBank/DDBJ whole genome shotgun (WGS) entry which is preliminary data.</text>
</comment>
<keyword evidence="2" id="KW-1185">Reference proteome</keyword>
<evidence type="ECO:0000313" key="2">
    <source>
        <dbReference type="Proteomes" id="UP000275408"/>
    </source>
</evidence>
<evidence type="ECO:0000313" key="1">
    <source>
        <dbReference type="EMBL" id="RMX48905.1"/>
    </source>
</evidence>
<name>A0A3M6U5D4_POCDA</name>
<dbReference type="AlphaFoldDB" id="A0A3M6U5D4"/>